<feature type="transmembrane region" description="Helical" evidence="8">
    <location>
        <begin position="76"/>
        <end position="104"/>
    </location>
</feature>
<feature type="transmembrane region" description="Helical" evidence="8">
    <location>
        <begin position="269"/>
        <end position="292"/>
    </location>
</feature>
<dbReference type="InterPro" id="IPR051475">
    <property type="entry name" value="Diverse_Ion_Transporter"/>
</dbReference>
<dbReference type="GO" id="GO:0015105">
    <property type="term" value="F:arsenite transmembrane transporter activity"/>
    <property type="evidence" value="ECO:0007669"/>
    <property type="project" value="InterPro"/>
</dbReference>
<feature type="non-terminal residue" evidence="10">
    <location>
        <position position="1"/>
    </location>
</feature>
<feature type="domain" description="Citrate transporter-like" evidence="9">
    <location>
        <begin position="2"/>
        <end position="355"/>
    </location>
</feature>
<comment type="similarity">
    <text evidence="2">Belongs to the CitM (TC 2.A.11) transporter family.</text>
</comment>
<feature type="transmembrane region" description="Helical" evidence="8">
    <location>
        <begin position="7"/>
        <end position="24"/>
    </location>
</feature>
<evidence type="ECO:0000256" key="3">
    <source>
        <dbReference type="ARBA" id="ARBA00022448"/>
    </source>
</evidence>
<reference evidence="10" key="1">
    <citation type="submission" date="2018-05" db="EMBL/GenBank/DDBJ databases">
        <authorList>
            <person name="Lanie J.A."/>
            <person name="Ng W.-L."/>
            <person name="Kazmierczak K.M."/>
            <person name="Andrzejewski T.M."/>
            <person name="Davidsen T.M."/>
            <person name="Wayne K.J."/>
            <person name="Tettelin H."/>
            <person name="Glass J.I."/>
            <person name="Rusch D."/>
            <person name="Podicherti R."/>
            <person name="Tsui H.-C.T."/>
            <person name="Winkler M.E."/>
        </authorList>
    </citation>
    <scope>NUCLEOTIDE SEQUENCE</scope>
</reference>
<feature type="transmembrane region" description="Helical" evidence="8">
    <location>
        <begin position="44"/>
        <end position="64"/>
    </location>
</feature>
<evidence type="ECO:0000256" key="8">
    <source>
        <dbReference type="SAM" id="Phobius"/>
    </source>
</evidence>
<feature type="transmembrane region" description="Helical" evidence="8">
    <location>
        <begin position="153"/>
        <end position="174"/>
    </location>
</feature>
<dbReference type="InterPro" id="IPR000802">
    <property type="entry name" value="Arsenical_pump_ArsB"/>
</dbReference>
<evidence type="ECO:0000259" key="9">
    <source>
        <dbReference type="Pfam" id="PF03600"/>
    </source>
</evidence>
<keyword evidence="3" id="KW-0813">Transport</keyword>
<sequence length="416" mass="45292">TFELVNKAAATLAGVGVLVVLHVINEHQAVGFIDFETLMLLTGMMILVTLIKKSGFFTIVSVRIAEITKGSPVKILVLFSIVTALMSAFLDNVTTVLIIIPIIIELTRGLGLNPKNYVLSQAIISNIGGTATLIGDPPNVIIGSKVGLSFNQFILTLSPIVIIVFVFVLAYIWFTHRVEFKPINTNMSKLVAVQLLLEKIRYEFSNITIDKKLMIKGLTCLTLAIFLFITQTITGLAPGVVALGMAMVLLIISKADVEEILEEVEWSTLLFFTGLFILVGALEEYGVINWIAQNVFMNVGDNPYVLVLMVLWVAGIASGFLDNIPFTITMIPIIHLILESTPIPNNILWWALALGACFGGNITMIGASANIVSVGIAKKYGVEISFIDFMKKGVIVTLISLTLASIFLVLYLRASL</sequence>
<dbReference type="PANTHER" id="PTHR43568">
    <property type="entry name" value="P PROTEIN"/>
    <property type="match status" value="1"/>
</dbReference>
<feature type="transmembrane region" description="Helical" evidence="8">
    <location>
        <begin position="304"/>
        <end position="326"/>
    </location>
</feature>
<gene>
    <name evidence="10" type="ORF">METZ01_LOCUS161240</name>
</gene>
<evidence type="ECO:0000256" key="5">
    <source>
        <dbReference type="ARBA" id="ARBA00022692"/>
    </source>
</evidence>
<feature type="transmembrane region" description="Helical" evidence="8">
    <location>
        <begin position="393"/>
        <end position="412"/>
    </location>
</feature>
<accession>A0A382B3K8</accession>
<evidence type="ECO:0000313" key="10">
    <source>
        <dbReference type="EMBL" id="SVB08386.1"/>
    </source>
</evidence>
<keyword evidence="6 8" id="KW-1133">Transmembrane helix</keyword>
<dbReference type="AlphaFoldDB" id="A0A382B3K8"/>
<dbReference type="InterPro" id="IPR004680">
    <property type="entry name" value="Cit_transptr-like_dom"/>
</dbReference>
<evidence type="ECO:0000256" key="7">
    <source>
        <dbReference type="ARBA" id="ARBA00023136"/>
    </source>
</evidence>
<proteinExistence type="inferred from homology"/>
<evidence type="ECO:0000256" key="6">
    <source>
        <dbReference type="ARBA" id="ARBA00022989"/>
    </source>
</evidence>
<dbReference type="CDD" id="cd01116">
    <property type="entry name" value="P_permease"/>
    <property type="match status" value="1"/>
</dbReference>
<dbReference type="Pfam" id="PF03600">
    <property type="entry name" value="CitMHS"/>
    <property type="match status" value="1"/>
</dbReference>
<keyword evidence="5 8" id="KW-0812">Transmembrane</keyword>
<evidence type="ECO:0000256" key="1">
    <source>
        <dbReference type="ARBA" id="ARBA00004651"/>
    </source>
</evidence>
<keyword evidence="7 8" id="KW-0472">Membrane</keyword>
<dbReference type="EMBL" id="UINC01028058">
    <property type="protein sequence ID" value="SVB08386.1"/>
    <property type="molecule type" value="Genomic_DNA"/>
</dbReference>
<dbReference type="PRINTS" id="PR00758">
    <property type="entry name" value="ARSENICPUMP"/>
</dbReference>
<evidence type="ECO:0000256" key="4">
    <source>
        <dbReference type="ARBA" id="ARBA00022475"/>
    </source>
</evidence>
<organism evidence="10">
    <name type="scientific">marine metagenome</name>
    <dbReference type="NCBI Taxonomy" id="408172"/>
    <lineage>
        <taxon>unclassified sequences</taxon>
        <taxon>metagenomes</taxon>
        <taxon>ecological metagenomes</taxon>
    </lineage>
</organism>
<feature type="transmembrane region" description="Helical" evidence="8">
    <location>
        <begin position="347"/>
        <end position="373"/>
    </location>
</feature>
<protein>
    <recommendedName>
        <fullName evidence="9">Citrate transporter-like domain-containing protein</fullName>
    </recommendedName>
</protein>
<dbReference type="GO" id="GO:0005886">
    <property type="term" value="C:plasma membrane"/>
    <property type="evidence" value="ECO:0007669"/>
    <property type="project" value="UniProtKB-SubCell"/>
</dbReference>
<dbReference type="PANTHER" id="PTHR43568:SF1">
    <property type="entry name" value="P PROTEIN"/>
    <property type="match status" value="1"/>
</dbReference>
<evidence type="ECO:0000256" key="2">
    <source>
        <dbReference type="ARBA" id="ARBA00009843"/>
    </source>
</evidence>
<name>A0A382B3K8_9ZZZZ</name>
<keyword evidence="4" id="KW-1003">Cell membrane</keyword>
<comment type="subcellular location">
    <subcellularLocation>
        <location evidence="1">Cell membrane</location>
        <topology evidence="1">Multi-pass membrane protein</topology>
    </subcellularLocation>
</comment>